<dbReference type="GO" id="GO:0001228">
    <property type="term" value="F:DNA-binding transcription activator activity, RNA polymerase II-specific"/>
    <property type="evidence" value="ECO:0007669"/>
    <property type="project" value="TreeGrafter"/>
</dbReference>
<dbReference type="SUPFAM" id="SSF57701">
    <property type="entry name" value="Zn2/Cys6 DNA-binding domain"/>
    <property type="match status" value="1"/>
</dbReference>
<keyword evidence="8" id="KW-1185">Reference proteome</keyword>
<dbReference type="OrthoDB" id="416217at2759"/>
<keyword evidence="3" id="KW-0804">Transcription</keyword>
<evidence type="ECO:0000259" key="6">
    <source>
        <dbReference type="Pfam" id="PF00172"/>
    </source>
</evidence>
<evidence type="ECO:0000256" key="1">
    <source>
        <dbReference type="ARBA" id="ARBA00023015"/>
    </source>
</evidence>
<evidence type="ECO:0000256" key="2">
    <source>
        <dbReference type="ARBA" id="ARBA00023125"/>
    </source>
</evidence>
<dbReference type="RefSeq" id="XP_026605364.1">
    <property type="nucleotide sequence ID" value="XM_026746368.1"/>
</dbReference>
<evidence type="ECO:0000313" key="7">
    <source>
        <dbReference type="EMBL" id="RDW84026.1"/>
    </source>
</evidence>
<dbReference type="STRING" id="1810919.A0A3D8SCH4"/>
<sequence length="354" mass="39733">MHLSPLTACSLALSLLFLFTTTLYTLLLLRHIPREVQTLIESHSYAGPLPIHTDASHGPYIICDEAVYPTPPPDCSFDLLMNGWVPNPCFDEAMHEFHTKDKNFDFFADLHGDIVVTQEQIMYGDPATWPSWLWVSEREHNEHYLKPSIVLFPVNDSAKSQCEIYGRHGDRVPSRARAQPQPVLPPPPIASIRSESAHRNPLDASKRPNAHLNPAPDPRQTTAYKVPPGVLQLQESEDQELQADRAKQKCSEAKPACGNCLHKELDCVYPPPPEETRLQKYSYSSRSTSTSPSPSLSTRLAATPFTADDLRFWHHFLVDARPHLPFGDEATWLSTIPAFAHDVRPPPSLAICRS</sequence>
<proteinExistence type="predicted"/>
<reference evidence="7 8" key="1">
    <citation type="journal article" date="2018" name="IMA Fungus">
        <title>IMA Genome-F 9: Draft genome sequence of Annulohypoxylon stygium, Aspergillus mulundensis, Berkeleyomyces basicola (syn. Thielaviopsis basicola), Ceratocystis smalleyi, two Cercospora beticola strains, Coleophoma cylindrospora, Fusarium fracticaudum, Phialophora cf. hyalina, and Morchella septimelata.</title>
        <authorList>
            <person name="Wingfield B.D."/>
            <person name="Bills G.F."/>
            <person name="Dong Y."/>
            <person name="Huang W."/>
            <person name="Nel W.J."/>
            <person name="Swalarsk-Parry B.S."/>
            <person name="Vaghefi N."/>
            <person name="Wilken P.M."/>
            <person name="An Z."/>
            <person name="de Beer Z.W."/>
            <person name="De Vos L."/>
            <person name="Chen L."/>
            <person name="Duong T.A."/>
            <person name="Gao Y."/>
            <person name="Hammerbacher A."/>
            <person name="Kikkert J.R."/>
            <person name="Li Y."/>
            <person name="Li H."/>
            <person name="Li K."/>
            <person name="Li Q."/>
            <person name="Liu X."/>
            <person name="Ma X."/>
            <person name="Naidoo K."/>
            <person name="Pethybridge S.J."/>
            <person name="Sun J."/>
            <person name="Steenkamp E.T."/>
            <person name="van der Nest M.A."/>
            <person name="van Wyk S."/>
            <person name="Wingfield M.J."/>
            <person name="Xiong C."/>
            <person name="Yue Q."/>
            <person name="Zhang X."/>
        </authorList>
    </citation>
    <scope>NUCLEOTIDE SEQUENCE [LARGE SCALE GENOMIC DNA]</scope>
    <source>
        <strain evidence="7 8">DSM 5745</strain>
    </source>
</reference>
<keyword evidence="2" id="KW-0238">DNA-binding</keyword>
<evidence type="ECO:0000313" key="8">
    <source>
        <dbReference type="Proteomes" id="UP000256690"/>
    </source>
</evidence>
<keyword evidence="4" id="KW-0539">Nucleus</keyword>
<gene>
    <name evidence="7" type="ORF">DSM5745_04352</name>
</gene>
<feature type="compositionally biased region" description="Basic and acidic residues" evidence="5">
    <location>
        <begin position="195"/>
        <end position="206"/>
    </location>
</feature>
<dbReference type="PANTHER" id="PTHR47784">
    <property type="entry name" value="STEROL UPTAKE CONTROL PROTEIN 2"/>
    <property type="match status" value="1"/>
</dbReference>
<dbReference type="EMBL" id="PVWQ01000004">
    <property type="protein sequence ID" value="RDW84026.1"/>
    <property type="molecule type" value="Genomic_DNA"/>
</dbReference>
<dbReference type="InterPro" id="IPR001138">
    <property type="entry name" value="Zn2Cys6_DnaBD"/>
</dbReference>
<organism evidence="7 8">
    <name type="scientific">Aspergillus mulundensis</name>
    <dbReference type="NCBI Taxonomy" id="1810919"/>
    <lineage>
        <taxon>Eukaryota</taxon>
        <taxon>Fungi</taxon>
        <taxon>Dikarya</taxon>
        <taxon>Ascomycota</taxon>
        <taxon>Pezizomycotina</taxon>
        <taxon>Eurotiomycetes</taxon>
        <taxon>Eurotiomycetidae</taxon>
        <taxon>Eurotiales</taxon>
        <taxon>Aspergillaceae</taxon>
        <taxon>Aspergillus</taxon>
        <taxon>Aspergillus subgen. Nidulantes</taxon>
    </lineage>
</organism>
<keyword evidence="1" id="KW-0805">Transcription regulation</keyword>
<dbReference type="GO" id="GO:0008270">
    <property type="term" value="F:zinc ion binding"/>
    <property type="evidence" value="ECO:0007669"/>
    <property type="project" value="InterPro"/>
</dbReference>
<protein>
    <recommendedName>
        <fullName evidence="6">Zn(2)-C6 fungal-type domain-containing protein</fullName>
    </recommendedName>
</protein>
<evidence type="ECO:0000256" key="4">
    <source>
        <dbReference type="ARBA" id="ARBA00023242"/>
    </source>
</evidence>
<dbReference type="Proteomes" id="UP000256690">
    <property type="component" value="Unassembled WGS sequence"/>
</dbReference>
<dbReference type="AlphaFoldDB" id="A0A3D8SCH4"/>
<dbReference type="InterPro" id="IPR053157">
    <property type="entry name" value="Sterol_Uptake_Regulator"/>
</dbReference>
<dbReference type="PANTHER" id="PTHR47784:SF7">
    <property type="entry name" value="ZN(II)2CYS6 TRANSCRIPTION FACTOR (EUROFUNG)"/>
    <property type="match status" value="1"/>
</dbReference>
<dbReference type="Gene3D" id="4.10.240.10">
    <property type="entry name" value="Zn(2)-C6 fungal-type DNA-binding domain"/>
    <property type="match status" value="1"/>
</dbReference>
<accession>A0A3D8SCH4</accession>
<evidence type="ECO:0000256" key="5">
    <source>
        <dbReference type="SAM" id="MobiDB-lite"/>
    </source>
</evidence>
<dbReference type="GO" id="GO:0003677">
    <property type="term" value="F:DNA binding"/>
    <property type="evidence" value="ECO:0007669"/>
    <property type="project" value="UniProtKB-KW"/>
</dbReference>
<comment type="caution">
    <text evidence="7">The sequence shown here is derived from an EMBL/GenBank/DDBJ whole genome shotgun (WGS) entry which is preliminary data.</text>
</comment>
<dbReference type="Pfam" id="PF00172">
    <property type="entry name" value="Zn_clus"/>
    <property type="match status" value="1"/>
</dbReference>
<dbReference type="InterPro" id="IPR036864">
    <property type="entry name" value="Zn2-C6_fun-type_DNA-bd_sf"/>
</dbReference>
<dbReference type="GeneID" id="38114722"/>
<dbReference type="CDD" id="cd00067">
    <property type="entry name" value="GAL4"/>
    <property type="match status" value="1"/>
</dbReference>
<feature type="domain" description="Zn(2)-C6 fungal-type" evidence="6">
    <location>
        <begin position="246"/>
        <end position="273"/>
    </location>
</feature>
<feature type="region of interest" description="Disordered" evidence="5">
    <location>
        <begin position="171"/>
        <end position="224"/>
    </location>
</feature>
<evidence type="ECO:0000256" key="3">
    <source>
        <dbReference type="ARBA" id="ARBA00023163"/>
    </source>
</evidence>
<name>A0A3D8SCH4_9EURO</name>